<dbReference type="Gene3D" id="3.30.530.20">
    <property type="match status" value="1"/>
</dbReference>
<dbReference type="InterPro" id="IPR019587">
    <property type="entry name" value="Polyketide_cyclase/dehydratase"/>
</dbReference>
<proteinExistence type="predicted"/>
<gene>
    <name evidence="1" type="ORF">GCM10009559_16880</name>
</gene>
<dbReference type="InterPro" id="IPR023393">
    <property type="entry name" value="START-like_dom_sf"/>
</dbReference>
<comment type="caution">
    <text evidence="1">The sequence shown here is derived from an EMBL/GenBank/DDBJ whole genome shotgun (WGS) entry which is preliminary data.</text>
</comment>
<dbReference type="Proteomes" id="UP001499967">
    <property type="component" value="Unassembled WGS sequence"/>
</dbReference>
<protein>
    <submittedName>
        <fullName evidence="1">SRPBCC family protein</fullName>
    </submittedName>
</protein>
<sequence>MRSGVSIYPSAVVTVRREIGAAADAVWAVLADGWRYASWVVGASRIRAVDPAWPGVGAQLHHSVGMWPLELDDTTTVLACVPKRELVLRARAWPLGAAEVRLTLEDRADGCEVVFEEDVCAGPGLLVLPPVRSALIGPRNAESLNRLAYLAEGGSR</sequence>
<organism evidence="1 2">
    <name type="scientific">Pseudonocardia zijingensis</name>
    <dbReference type="NCBI Taxonomy" id="153376"/>
    <lineage>
        <taxon>Bacteria</taxon>
        <taxon>Bacillati</taxon>
        <taxon>Actinomycetota</taxon>
        <taxon>Actinomycetes</taxon>
        <taxon>Pseudonocardiales</taxon>
        <taxon>Pseudonocardiaceae</taxon>
        <taxon>Pseudonocardia</taxon>
    </lineage>
</organism>
<accession>A0ABN1PMD6</accession>
<name>A0ABN1PMD6_9PSEU</name>
<reference evidence="1 2" key="1">
    <citation type="journal article" date="2019" name="Int. J. Syst. Evol. Microbiol.">
        <title>The Global Catalogue of Microorganisms (GCM) 10K type strain sequencing project: providing services to taxonomists for standard genome sequencing and annotation.</title>
        <authorList>
            <consortium name="The Broad Institute Genomics Platform"/>
            <consortium name="The Broad Institute Genome Sequencing Center for Infectious Disease"/>
            <person name="Wu L."/>
            <person name="Ma J."/>
        </authorList>
    </citation>
    <scope>NUCLEOTIDE SEQUENCE [LARGE SCALE GENOMIC DNA]</scope>
    <source>
        <strain evidence="1 2">JCM 11117</strain>
    </source>
</reference>
<evidence type="ECO:0000313" key="1">
    <source>
        <dbReference type="EMBL" id="GAA0929887.1"/>
    </source>
</evidence>
<keyword evidence="2" id="KW-1185">Reference proteome</keyword>
<dbReference type="EMBL" id="BAAAHP010000048">
    <property type="protein sequence ID" value="GAA0929887.1"/>
    <property type="molecule type" value="Genomic_DNA"/>
</dbReference>
<dbReference type="SUPFAM" id="SSF55961">
    <property type="entry name" value="Bet v1-like"/>
    <property type="match status" value="1"/>
</dbReference>
<dbReference type="Pfam" id="PF10604">
    <property type="entry name" value="Polyketide_cyc2"/>
    <property type="match status" value="1"/>
</dbReference>
<evidence type="ECO:0000313" key="2">
    <source>
        <dbReference type="Proteomes" id="UP001499967"/>
    </source>
</evidence>
<dbReference type="CDD" id="cd07812">
    <property type="entry name" value="SRPBCC"/>
    <property type="match status" value="1"/>
</dbReference>